<dbReference type="EMBL" id="KK100940">
    <property type="protein sequence ID" value="KIZ02970.1"/>
    <property type="molecule type" value="Genomic_DNA"/>
</dbReference>
<keyword evidence="3 4" id="KW-0067">ATP-binding</keyword>
<dbReference type="OrthoDB" id="434648at2759"/>
<evidence type="ECO:0000313" key="7">
    <source>
        <dbReference type="Proteomes" id="UP000054498"/>
    </source>
</evidence>
<reference evidence="6 7" key="1">
    <citation type="journal article" date="2013" name="BMC Genomics">
        <title>Reconstruction of the lipid metabolism for the microalga Monoraphidium neglectum from its genome sequence reveals characteristics suitable for biofuel production.</title>
        <authorList>
            <person name="Bogen C."/>
            <person name="Al-Dilaimi A."/>
            <person name="Albersmeier A."/>
            <person name="Wichmann J."/>
            <person name="Grundmann M."/>
            <person name="Rupp O."/>
            <person name="Lauersen K.J."/>
            <person name="Blifernez-Klassen O."/>
            <person name="Kalinowski J."/>
            <person name="Goesmann A."/>
            <person name="Mussgnug J.H."/>
            <person name="Kruse O."/>
        </authorList>
    </citation>
    <scope>NUCLEOTIDE SEQUENCE [LARGE SCALE GENOMIC DNA]</scope>
    <source>
        <strain evidence="6 7">SAG 48.87</strain>
    </source>
</reference>
<evidence type="ECO:0000256" key="3">
    <source>
        <dbReference type="ARBA" id="ARBA00022840"/>
    </source>
</evidence>
<dbReference type="GO" id="GO:0016874">
    <property type="term" value="F:ligase activity"/>
    <property type="evidence" value="ECO:0007669"/>
    <property type="project" value="UniProtKB-KW"/>
</dbReference>
<dbReference type="PROSITE" id="PS50975">
    <property type="entry name" value="ATP_GRASP"/>
    <property type="match status" value="1"/>
</dbReference>
<evidence type="ECO:0000259" key="5">
    <source>
        <dbReference type="PROSITE" id="PS50975"/>
    </source>
</evidence>
<dbReference type="Gene3D" id="3.40.50.20">
    <property type="match status" value="1"/>
</dbReference>
<gene>
    <name evidence="6" type="ORF">MNEG_4985</name>
</gene>
<keyword evidence="7" id="KW-1185">Reference proteome</keyword>
<dbReference type="InterPro" id="IPR011761">
    <property type="entry name" value="ATP-grasp"/>
</dbReference>
<dbReference type="SUPFAM" id="SSF56059">
    <property type="entry name" value="Glutathione synthetase ATP-binding domain-like"/>
    <property type="match status" value="1"/>
</dbReference>
<evidence type="ECO:0000256" key="2">
    <source>
        <dbReference type="ARBA" id="ARBA00022741"/>
    </source>
</evidence>
<dbReference type="Pfam" id="PF18130">
    <property type="entry name" value="ATPgrasp_N"/>
    <property type="match status" value="1"/>
</dbReference>
<dbReference type="KEGG" id="mng:MNEG_4985"/>
<dbReference type="GO" id="GO:0046872">
    <property type="term" value="F:metal ion binding"/>
    <property type="evidence" value="ECO:0007669"/>
    <property type="project" value="InterPro"/>
</dbReference>
<proteinExistence type="predicted"/>
<evidence type="ECO:0000256" key="4">
    <source>
        <dbReference type="PROSITE-ProRule" id="PRU00409"/>
    </source>
</evidence>
<feature type="domain" description="ATP-grasp" evidence="5">
    <location>
        <begin position="88"/>
        <end position="314"/>
    </location>
</feature>
<organism evidence="6 7">
    <name type="scientific">Monoraphidium neglectum</name>
    <dbReference type="NCBI Taxonomy" id="145388"/>
    <lineage>
        <taxon>Eukaryota</taxon>
        <taxon>Viridiplantae</taxon>
        <taxon>Chlorophyta</taxon>
        <taxon>core chlorophytes</taxon>
        <taxon>Chlorophyceae</taxon>
        <taxon>CS clade</taxon>
        <taxon>Sphaeropleales</taxon>
        <taxon>Selenastraceae</taxon>
        <taxon>Monoraphidium</taxon>
    </lineage>
</organism>
<dbReference type="STRING" id="145388.A0A0D2MIX4"/>
<accession>A0A0D2MIX4</accession>
<dbReference type="InterPro" id="IPR041472">
    <property type="entry name" value="BL00235/CARNS1_N"/>
</dbReference>
<dbReference type="PANTHER" id="PTHR43585:SF2">
    <property type="entry name" value="ATP-GRASP ENZYME FSQD"/>
    <property type="match status" value="1"/>
</dbReference>
<dbReference type="Proteomes" id="UP000054498">
    <property type="component" value="Unassembled WGS sequence"/>
</dbReference>
<dbReference type="GeneID" id="25737862"/>
<dbReference type="PANTHER" id="PTHR43585">
    <property type="entry name" value="FUMIPYRROLE BIOSYNTHESIS PROTEIN C"/>
    <property type="match status" value="1"/>
</dbReference>
<name>A0A0D2MIX4_9CHLO</name>
<dbReference type="RefSeq" id="XP_013901989.1">
    <property type="nucleotide sequence ID" value="XM_014046535.1"/>
</dbReference>
<protein>
    <submittedName>
        <fullName evidence="6">ATP-grasp domain containing 1</fullName>
    </submittedName>
</protein>
<evidence type="ECO:0000256" key="1">
    <source>
        <dbReference type="ARBA" id="ARBA00022598"/>
    </source>
</evidence>
<keyword evidence="1" id="KW-0436">Ligase</keyword>
<dbReference type="AlphaFoldDB" id="A0A0D2MIX4"/>
<dbReference type="Pfam" id="PF13535">
    <property type="entry name" value="ATP-grasp_4"/>
    <property type="match status" value="1"/>
</dbReference>
<evidence type="ECO:0000313" key="6">
    <source>
        <dbReference type="EMBL" id="KIZ02970.1"/>
    </source>
</evidence>
<dbReference type="Gene3D" id="3.30.470.20">
    <property type="entry name" value="ATP-grasp fold, B domain"/>
    <property type="match status" value="1"/>
</dbReference>
<keyword evidence="2 4" id="KW-0547">Nucleotide-binding</keyword>
<dbReference type="SMART" id="SM01209">
    <property type="entry name" value="GARS_A"/>
    <property type="match status" value="1"/>
</dbReference>
<dbReference type="GO" id="GO:0005524">
    <property type="term" value="F:ATP binding"/>
    <property type="evidence" value="ECO:0007669"/>
    <property type="project" value="UniProtKB-UniRule"/>
</dbReference>
<sequence length="417" mass="44424">MTLLSWSRTLVDEGLAEKFIPIDFAEADTVLDRCLEALTDVRASIGLDGVTTYNEFAVQLVARLAERLGLPGNSPAAVDHARDKGATRRIMSAANLPSPKHTLINSPEEVDAAAAHVGFPAVIKPIAAAASMGVVRVNDLDELRSKVAATQSQLSRLYLDDEVGRGHIQTAEEGVVVSAADRAKLAQLVSQTLMMEEYLDGGEVDVDLVMSGGECTYGAITDNWPTIEPYFNETGSNCPSVLPLADQRALIDLAVATVQVLGFKLGVFHVELKATSRGPRLIEVNARMGGGGVRDINLAVWGVDLVDQHLLASAGLPARPLIAQRPLLRLAEYSVNAPATGVIESTDFLEPWAGLPGMIYARPLVAPGDKVISIADGMPTWVYEVCAAKPTVREAIAFVKDIEAKAVLPIRPLPAAV</sequence>
<dbReference type="InterPro" id="IPR052032">
    <property type="entry name" value="ATP-dep_AA_Ligase"/>
</dbReference>